<feature type="domain" description="Prepilin peptidase A24 N-terminal" evidence="9">
    <location>
        <begin position="15"/>
        <end position="92"/>
    </location>
</feature>
<feature type="transmembrane region" description="Helical" evidence="7">
    <location>
        <begin position="77"/>
        <end position="97"/>
    </location>
</feature>
<dbReference type="KEGG" id="aamy:GFC30_2880"/>
<feature type="transmembrane region" description="Helical" evidence="7">
    <location>
        <begin position="227"/>
        <end position="249"/>
    </location>
</feature>
<dbReference type="OrthoDB" id="9789291at2"/>
<evidence type="ECO:0000256" key="6">
    <source>
        <dbReference type="ARBA" id="ARBA00023136"/>
    </source>
</evidence>
<keyword evidence="6 7" id="KW-0472">Membrane</keyword>
<evidence type="ECO:0000256" key="3">
    <source>
        <dbReference type="ARBA" id="ARBA00022475"/>
    </source>
</evidence>
<dbReference type="RefSeq" id="WP_066326480.1">
    <property type="nucleotide sequence ID" value="NZ_CP015438.1"/>
</dbReference>
<evidence type="ECO:0000256" key="5">
    <source>
        <dbReference type="ARBA" id="ARBA00022989"/>
    </source>
</evidence>
<accession>A0A167TEZ5</accession>
<feature type="domain" description="Prepilin type IV endopeptidase peptidase" evidence="8">
    <location>
        <begin position="108"/>
        <end position="211"/>
    </location>
</feature>
<comment type="similarity">
    <text evidence="2">Belongs to the peptidase A24 family.</text>
</comment>
<dbReference type="AlphaFoldDB" id="A0A167TEZ5"/>
<evidence type="ECO:0000256" key="7">
    <source>
        <dbReference type="SAM" id="Phobius"/>
    </source>
</evidence>
<evidence type="ECO:0000256" key="4">
    <source>
        <dbReference type="ARBA" id="ARBA00022692"/>
    </source>
</evidence>
<feature type="transmembrane region" description="Helical" evidence="7">
    <location>
        <begin position="182"/>
        <end position="215"/>
    </location>
</feature>
<keyword evidence="4 7" id="KW-0812">Transmembrane</keyword>
<dbReference type="InterPro" id="IPR050882">
    <property type="entry name" value="Prepilin_peptidase/N-MTase"/>
</dbReference>
<gene>
    <name evidence="10" type="ORF">GFC30_2880</name>
</gene>
<dbReference type="Gene3D" id="1.20.120.1220">
    <property type="match status" value="1"/>
</dbReference>
<dbReference type="PANTHER" id="PTHR30487:SF0">
    <property type="entry name" value="PREPILIN LEADER PEPTIDASE_N-METHYLTRANSFERASE-RELATED"/>
    <property type="match status" value="1"/>
</dbReference>
<dbReference type="EMBL" id="CP015438">
    <property type="protein sequence ID" value="ANB60444.1"/>
    <property type="molecule type" value="Genomic_DNA"/>
</dbReference>
<name>A0A167TEZ5_9BACL</name>
<dbReference type="InterPro" id="IPR000045">
    <property type="entry name" value="Prepilin_IV_endopep_pep"/>
</dbReference>
<dbReference type="Pfam" id="PF06750">
    <property type="entry name" value="A24_N_bact"/>
    <property type="match status" value="1"/>
</dbReference>
<comment type="subcellular location">
    <subcellularLocation>
        <location evidence="1">Cell membrane</location>
        <topology evidence="1">Multi-pass membrane protein</topology>
    </subcellularLocation>
</comment>
<keyword evidence="3" id="KW-1003">Cell membrane</keyword>
<evidence type="ECO:0000259" key="8">
    <source>
        <dbReference type="Pfam" id="PF01478"/>
    </source>
</evidence>
<dbReference type="PANTHER" id="PTHR30487">
    <property type="entry name" value="TYPE 4 PREPILIN-LIKE PROTEINS LEADER PEPTIDE-PROCESSING ENZYME"/>
    <property type="match status" value="1"/>
</dbReference>
<protein>
    <submittedName>
        <fullName evidence="10">Type IV leader peptidase family protein</fullName>
    </submittedName>
</protein>
<dbReference type="GO" id="GO:0004190">
    <property type="term" value="F:aspartic-type endopeptidase activity"/>
    <property type="evidence" value="ECO:0007669"/>
    <property type="project" value="InterPro"/>
</dbReference>
<dbReference type="PATRIC" id="fig|294699.3.peg.2968"/>
<dbReference type="GO" id="GO:0006465">
    <property type="term" value="P:signal peptide processing"/>
    <property type="evidence" value="ECO:0007669"/>
    <property type="project" value="TreeGrafter"/>
</dbReference>
<dbReference type="InterPro" id="IPR010627">
    <property type="entry name" value="Prepilin_pept_A24_N"/>
</dbReference>
<evidence type="ECO:0000256" key="1">
    <source>
        <dbReference type="ARBA" id="ARBA00004651"/>
    </source>
</evidence>
<feature type="transmembrane region" description="Helical" evidence="7">
    <location>
        <begin position="103"/>
        <end position="123"/>
    </location>
</feature>
<evidence type="ECO:0000313" key="11">
    <source>
        <dbReference type="Proteomes" id="UP000076865"/>
    </source>
</evidence>
<evidence type="ECO:0000256" key="2">
    <source>
        <dbReference type="ARBA" id="ARBA00005801"/>
    </source>
</evidence>
<reference evidence="10 11" key="1">
    <citation type="journal article" date="2006" name="Syst. Appl. Microbiol.">
        <title>Anoxybacillus amylolyticus sp. nov., a thermophilic amylase producing bacterium isolated from Mount Rittmann (Antarctica).</title>
        <authorList>
            <person name="Poli A."/>
            <person name="Esposito E."/>
            <person name="Lama L."/>
            <person name="Orlando P."/>
            <person name="Nicolaus G."/>
            <person name="de Appolonia F."/>
            <person name="Gambacorta A."/>
            <person name="Nicolaus B."/>
        </authorList>
    </citation>
    <scope>NUCLEOTIDE SEQUENCE [LARGE SCALE GENOMIC DNA]</scope>
    <source>
        <strain evidence="10 11">DSM 15939</strain>
    </source>
</reference>
<keyword evidence="11" id="KW-1185">Reference proteome</keyword>
<dbReference type="GO" id="GO:0005886">
    <property type="term" value="C:plasma membrane"/>
    <property type="evidence" value="ECO:0007669"/>
    <property type="project" value="UniProtKB-SubCell"/>
</dbReference>
<sequence>MFIAILLDHLYVFFLGLLLGSFFNVVGLRVPVGESIVKPRSHCPRCQRTLTAWELIPVVSYVVQRGKCKGCGVGISPLYPAVELMTAILFTMSPFLVGWSKELIVTWTLVSLLMIIFVSDIRYMIIPDRVLLLFAAFFIIERIFIPFSPWSDSLIGAFVGFFLLYGIAVASKGGMGGGDIKLFALLGFVLGWKMVLLAFFFSTVYGTVFGLIGIALGKVRRKEPMPFGPYIVFGTFTAYFFGQAIIEWYKQWIFF</sequence>
<feature type="transmembrane region" description="Helical" evidence="7">
    <location>
        <begin position="130"/>
        <end position="147"/>
    </location>
</feature>
<feature type="transmembrane region" description="Helical" evidence="7">
    <location>
        <begin position="153"/>
        <end position="170"/>
    </location>
</feature>
<proteinExistence type="inferred from homology"/>
<evidence type="ECO:0000313" key="10">
    <source>
        <dbReference type="EMBL" id="ANB60444.1"/>
    </source>
</evidence>
<keyword evidence="5 7" id="KW-1133">Transmembrane helix</keyword>
<dbReference type="Proteomes" id="UP000076865">
    <property type="component" value="Chromosome"/>
</dbReference>
<organism evidence="10 11">
    <name type="scientific">Anoxybacteroides amylolyticum</name>
    <dbReference type="NCBI Taxonomy" id="294699"/>
    <lineage>
        <taxon>Bacteria</taxon>
        <taxon>Bacillati</taxon>
        <taxon>Bacillota</taxon>
        <taxon>Bacilli</taxon>
        <taxon>Bacillales</taxon>
        <taxon>Anoxybacillaceae</taxon>
        <taxon>Anoxybacteroides</taxon>
    </lineage>
</organism>
<dbReference type="Pfam" id="PF01478">
    <property type="entry name" value="Peptidase_A24"/>
    <property type="match status" value="1"/>
</dbReference>
<evidence type="ECO:0000259" key="9">
    <source>
        <dbReference type="Pfam" id="PF06750"/>
    </source>
</evidence>
<feature type="transmembrane region" description="Helical" evidence="7">
    <location>
        <begin position="12"/>
        <end position="32"/>
    </location>
</feature>